<dbReference type="Gene3D" id="1.25.40.10">
    <property type="entry name" value="Tetratricopeptide repeat domain"/>
    <property type="match status" value="1"/>
</dbReference>
<gene>
    <name evidence="2" type="primary">ybgF</name>
    <name evidence="1" type="synonym">cpoB</name>
    <name evidence="2" type="ORF">ACFSC0_04915</name>
</gene>
<comment type="subcellular location">
    <subcellularLocation>
        <location evidence="1">Periplasm</location>
    </subcellularLocation>
</comment>
<dbReference type="InterPro" id="IPR011990">
    <property type="entry name" value="TPR-like_helical_dom_sf"/>
</dbReference>
<organism evidence="2 3">
    <name type="scientific">Phenylobacterium terrae</name>
    <dbReference type="NCBI Taxonomy" id="2665495"/>
    <lineage>
        <taxon>Bacteria</taxon>
        <taxon>Pseudomonadati</taxon>
        <taxon>Pseudomonadota</taxon>
        <taxon>Alphaproteobacteria</taxon>
        <taxon>Caulobacterales</taxon>
        <taxon>Caulobacteraceae</taxon>
        <taxon>Phenylobacterium</taxon>
    </lineage>
</organism>
<protein>
    <recommendedName>
        <fullName evidence="1">Cell division coordinator CpoB</fullName>
    </recommendedName>
</protein>
<dbReference type="InterPro" id="IPR014162">
    <property type="entry name" value="CpoB_C"/>
</dbReference>
<name>A0ABW4MYL0_9CAUL</name>
<keyword evidence="1" id="KW-0132">Cell division</keyword>
<sequence precursor="true">MTIRRFAATTALALMLGAALPALAQTPMPDPLDARDARRLDRMEQVVRELRSIVYQGRDTGKPVVVQPAETDYQIQELNRRLADLELALTRINGQLETTTFELDQARRRSETLQAENKALTERLQVLEQRTAEPPPPPPVSADPQEAFRGAKALIDAGDFDAAEQAFAAFLEQHGDSPRAAEAHYWLAKAQAVRNAHVEAAASYIESIRGWPKTNWAPDAVVELSRSLIALKRTSQACQTLAELSRRYPNAAAAVKSRAASARAQAKCAA</sequence>
<feature type="coiled-coil region" evidence="1">
    <location>
        <begin position="75"/>
        <end position="130"/>
    </location>
</feature>
<dbReference type="Pfam" id="PF13432">
    <property type="entry name" value="TPR_16"/>
    <property type="match status" value="1"/>
</dbReference>
<keyword evidence="3" id="KW-1185">Reference proteome</keyword>
<comment type="similarity">
    <text evidence="1">Belongs to the CpoB family.</text>
</comment>
<dbReference type="NCBIfam" id="TIGR02795">
    <property type="entry name" value="tol_pal_ybgF"/>
    <property type="match status" value="1"/>
</dbReference>
<dbReference type="RefSeq" id="WP_377282400.1">
    <property type="nucleotide sequence ID" value="NZ_JBHRSI010000006.1"/>
</dbReference>
<evidence type="ECO:0000313" key="3">
    <source>
        <dbReference type="Proteomes" id="UP001597237"/>
    </source>
</evidence>
<comment type="function">
    <text evidence="1">Mediates coordination of peptidoglycan synthesis and outer membrane constriction during cell division.</text>
</comment>
<evidence type="ECO:0000313" key="2">
    <source>
        <dbReference type="EMBL" id="MFD1782726.1"/>
    </source>
</evidence>
<reference evidence="3" key="1">
    <citation type="journal article" date="2019" name="Int. J. Syst. Evol. Microbiol.">
        <title>The Global Catalogue of Microorganisms (GCM) 10K type strain sequencing project: providing services to taxonomists for standard genome sequencing and annotation.</title>
        <authorList>
            <consortium name="The Broad Institute Genomics Platform"/>
            <consortium name="The Broad Institute Genome Sequencing Center for Infectious Disease"/>
            <person name="Wu L."/>
            <person name="Ma J."/>
        </authorList>
    </citation>
    <scope>NUCLEOTIDE SEQUENCE [LARGE SCALE GENOMIC DNA]</scope>
    <source>
        <strain evidence="3">DFY28</strain>
    </source>
</reference>
<keyword evidence="1" id="KW-0732">Signal</keyword>
<dbReference type="Pfam" id="PF13174">
    <property type="entry name" value="TPR_6"/>
    <property type="match status" value="1"/>
</dbReference>
<evidence type="ECO:0000256" key="1">
    <source>
        <dbReference type="HAMAP-Rule" id="MF_02066"/>
    </source>
</evidence>
<dbReference type="EMBL" id="JBHUEY010000001">
    <property type="protein sequence ID" value="MFD1782726.1"/>
    <property type="molecule type" value="Genomic_DNA"/>
</dbReference>
<comment type="caution">
    <text evidence="2">The sequence shown here is derived from an EMBL/GenBank/DDBJ whole genome shotgun (WGS) entry which is preliminary data.</text>
</comment>
<keyword evidence="1" id="KW-0574">Periplasm</keyword>
<accession>A0ABW4MYL0</accession>
<dbReference type="Proteomes" id="UP001597237">
    <property type="component" value="Unassembled WGS sequence"/>
</dbReference>
<dbReference type="InterPro" id="IPR019734">
    <property type="entry name" value="TPR_rpt"/>
</dbReference>
<feature type="signal peptide" evidence="1">
    <location>
        <begin position="1"/>
        <end position="24"/>
    </location>
</feature>
<proteinExistence type="inferred from homology"/>
<dbReference type="SUPFAM" id="SSF48452">
    <property type="entry name" value="TPR-like"/>
    <property type="match status" value="1"/>
</dbReference>
<keyword evidence="1" id="KW-0175">Coiled coil</keyword>
<keyword evidence="1" id="KW-0131">Cell cycle</keyword>
<feature type="chain" id="PRO_5044900169" description="Cell division coordinator CpoB" evidence="1">
    <location>
        <begin position="25"/>
        <end position="270"/>
    </location>
</feature>
<dbReference type="HAMAP" id="MF_02066">
    <property type="entry name" value="CpoB"/>
    <property type="match status" value="1"/>
</dbReference>
<dbReference type="InterPro" id="IPR034706">
    <property type="entry name" value="CpoB"/>
</dbReference>